<dbReference type="NCBIfam" id="TIGR02167">
    <property type="entry name" value="Liste_lipo_26"/>
    <property type="match status" value="6"/>
</dbReference>
<dbReference type="Proteomes" id="UP000051302">
    <property type="component" value="Unassembled WGS sequence"/>
</dbReference>
<dbReference type="EMBL" id="AZFV01000010">
    <property type="protein sequence ID" value="KRM17347.1"/>
    <property type="molecule type" value="Genomic_DNA"/>
</dbReference>
<gene>
    <name evidence="3" type="ORF">FD31_GL000235</name>
</gene>
<reference evidence="3 4" key="1">
    <citation type="journal article" date="2015" name="Genome Announc.">
        <title>Expanding the biotechnology potential of lactobacilli through comparative genomics of 213 strains and associated genera.</title>
        <authorList>
            <person name="Sun Z."/>
            <person name="Harris H.M."/>
            <person name="McCann A."/>
            <person name="Guo C."/>
            <person name="Argimon S."/>
            <person name="Zhang W."/>
            <person name="Yang X."/>
            <person name="Jeffery I.B."/>
            <person name="Cooney J.C."/>
            <person name="Kagawa T.F."/>
            <person name="Liu W."/>
            <person name="Song Y."/>
            <person name="Salvetti E."/>
            <person name="Wrobel A."/>
            <person name="Rasinkangas P."/>
            <person name="Parkhill J."/>
            <person name="Rea M.C."/>
            <person name="O'Sullivan O."/>
            <person name="Ritari J."/>
            <person name="Douillard F.P."/>
            <person name="Paul Ross R."/>
            <person name="Yang R."/>
            <person name="Briner A.E."/>
            <person name="Felis G.E."/>
            <person name="de Vos W.M."/>
            <person name="Barrangou R."/>
            <person name="Klaenhammer T.R."/>
            <person name="Caufield P.W."/>
            <person name="Cui Y."/>
            <person name="Zhang H."/>
            <person name="O'Toole P.W."/>
        </authorList>
    </citation>
    <scope>NUCLEOTIDE SEQUENCE [LARGE SCALE GENOMIC DNA]</scope>
    <source>
        <strain evidence="3 4">DSM 16982</strain>
    </source>
</reference>
<comment type="caution">
    <text evidence="3">The sequence shown here is derived from an EMBL/GenBank/DDBJ whole genome shotgun (WGS) entry which is preliminary data.</text>
</comment>
<name>A0A0R1WQJ1_9LACO</name>
<evidence type="ECO:0000256" key="1">
    <source>
        <dbReference type="ARBA" id="ARBA00022729"/>
    </source>
</evidence>
<feature type="compositionally biased region" description="Low complexity" evidence="2">
    <location>
        <begin position="64"/>
        <end position="78"/>
    </location>
</feature>
<feature type="compositionally biased region" description="Polar residues" evidence="2">
    <location>
        <begin position="88"/>
        <end position="126"/>
    </location>
</feature>
<proteinExistence type="predicted"/>
<evidence type="ECO:0000313" key="3">
    <source>
        <dbReference type="EMBL" id="KRM17347.1"/>
    </source>
</evidence>
<dbReference type="InterPro" id="IPR005046">
    <property type="entry name" value="DUF285"/>
</dbReference>
<dbReference type="Pfam" id="PF03382">
    <property type="entry name" value="DUF285"/>
    <property type="match status" value="3"/>
</dbReference>
<protein>
    <recommendedName>
        <fullName evidence="5">Surface layer protein A domain-containing protein</fullName>
    </recommendedName>
</protein>
<dbReference type="STRING" id="1423774.FD31_GL000235"/>
<evidence type="ECO:0008006" key="5">
    <source>
        <dbReference type="Google" id="ProtNLM"/>
    </source>
</evidence>
<evidence type="ECO:0000256" key="2">
    <source>
        <dbReference type="SAM" id="MobiDB-lite"/>
    </source>
</evidence>
<dbReference type="NCBIfam" id="TIGR03715">
    <property type="entry name" value="KxYKxGKxW"/>
    <property type="match status" value="1"/>
</dbReference>
<feature type="region of interest" description="Disordered" evidence="2">
    <location>
        <begin position="60"/>
        <end position="166"/>
    </location>
</feature>
<dbReference type="RefSeq" id="WP_057891818.1">
    <property type="nucleotide sequence ID" value="NZ_AZFV01000010.1"/>
</dbReference>
<dbReference type="AlphaFoldDB" id="A0A0R1WQJ1"/>
<evidence type="ECO:0000313" key="4">
    <source>
        <dbReference type="Proteomes" id="UP000051302"/>
    </source>
</evidence>
<dbReference type="InterPro" id="IPR011889">
    <property type="entry name" value="Liste_lipo_26"/>
</dbReference>
<organism evidence="3 4">
    <name type="scientific">Companilactobacillus nantensis DSM 16982</name>
    <dbReference type="NCBI Taxonomy" id="1423774"/>
    <lineage>
        <taxon>Bacteria</taxon>
        <taxon>Bacillati</taxon>
        <taxon>Bacillota</taxon>
        <taxon>Bacilli</taxon>
        <taxon>Lactobacillales</taxon>
        <taxon>Lactobacillaceae</taxon>
        <taxon>Companilactobacillus</taxon>
    </lineage>
</organism>
<dbReference type="PATRIC" id="fig|1423774.3.peg.240"/>
<keyword evidence="4" id="KW-1185">Reference proteome</keyword>
<sequence length="919" mass="99975">MRFNQLKKNPNAIIRKKLYKKGKCWVVASSLAFASGLMLLGASGMSVQADAVGNSVTQGQTVMDSDTSTSNGNESTGTQTPAPAAAKNGTSADDVNQKSVLNTQDKQQPQNVQGNPEPVDNQNLATGNGNGGNTEQPSGMTKPESLTVAEESAAGESQPQQVTGDSEIVQYDPNTGYTDTTNWVKSGTQYNIDDSQIPPEIKKEGIYQQGMDGTSPYFITNAKNLYFLNGTLDAIYTKTMLENSDFMKAHVLNIDTSVATKKVYLPKDSSGLFSEIGSSQMLDSKGHVFFPEYAPKMNLSKVDTSYVTNMNSMFKDDVLPSLDLGSFITKNVTDMSSMFSGTKASELNLSSFDTSLVTNMSYMFSDSDLPIPDLSNFDTHKVTDMSFMFTDVNSSNAYSGLSVPTLDLSSFNTSSVTNMSSMFARAVFSALNLKSFDTSKVTDMSYMFSDAEVPLLDLSSFNTSNVQTMYSIFNGLNSLINNGTYIQSPGVLNVSSFKGDGLTASNAIESMFMNARVKNINMPDFKADSDTVTSANSMFNTIMADTVSIPNFDGSKIQDWGSAFYGAHIKKLDISTWNMLTNSDIGMFYQAIINQITLGPANKFPEYTNLYFKDYSDTDTDADSSDQWVSIGKNGVVDPSTSFYARSGYKDDSGNIHDSGNVHDGIDHSYDGSGKVGVKTFVPMVGIIGKVTLNAPTTVDGKAGEDVVYPDLYGKIGVPITLDVPSKEGYRADKKTITATVTDKGITTDDVINYTKIPTGGGSGTSENIFISDRPQTSDAHRISIYPDQGNVTLYKQEGQKFVPITNREVEAGSDWYFDKVANVGSENSDMKYYRVSTNEWVRANQAYLYQPNKVIIRTNAGAPKQLIHAEGTLATSRMLSPDTDWYSDLIGDLGESQYYRVATNEFVKKSDVTVIKNA</sequence>
<feature type="compositionally biased region" description="Polar residues" evidence="2">
    <location>
        <begin position="155"/>
        <end position="164"/>
    </location>
</feature>
<keyword evidence="1" id="KW-0732">Signal</keyword>
<dbReference type="InterPro" id="IPR022263">
    <property type="entry name" value="KxYKxGKxW"/>
</dbReference>
<accession>A0A0R1WQJ1</accession>